<dbReference type="KEGG" id="tpav:HRQ91_02310"/>
<keyword evidence="4" id="KW-1185">Reference proteome</keyword>
<accession>A0A975IE07</accession>
<dbReference type="Gene3D" id="2.10.260.10">
    <property type="match status" value="1"/>
</dbReference>
<dbReference type="InterPro" id="IPR037914">
    <property type="entry name" value="SpoVT-AbrB_sf"/>
</dbReference>
<evidence type="ECO:0000313" key="3">
    <source>
        <dbReference type="EMBL" id="QTQ13378.1"/>
    </source>
</evidence>
<dbReference type="GO" id="GO:0003677">
    <property type="term" value="F:DNA binding"/>
    <property type="evidence" value="ECO:0007669"/>
    <property type="project" value="InterPro"/>
</dbReference>
<organism evidence="3 4">
    <name type="scientific">Treponema parvum</name>
    <dbReference type="NCBI Taxonomy" id="138851"/>
    <lineage>
        <taxon>Bacteria</taxon>
        <taxon>Pseudomonadati</taxon>
        <taxon>Spirochaetota</taxon>
        <taxon>Spirochaetia</taxon>
        <taxon>Spirochaetales</taxon>
        <taxon>Treponemataceae</taxon>
        <taxon>Treponema</taxon>
    </lineage>
</organism>
<gene>
    <name evidence="3" type="ORF">HRQ91_02310</name>
</gene>
<dbReference type="Pfam" id="PF04014">
    <property type="entry name" value="MazE_antitoxin"/>
    <property type="match status" value="1"/>
</dbReference>
<dbReference type="Proteomes" id="UP000671908">
    <property type="component" value="Chromosome"/>
</dbReference>
<dbReference type="SUPFAM" id="SSF89447">
    <property type="entry name" value="AbrB/MazE/MraZ-like"/>
    <property type="match status" value="1"/>
</dbReference>
<dbReference type="InterPro" id="IPR047976">
    <property type="entry name" value="Anti_VapB2-like"/>
</dbReference>
<dbReference type="AlphaFoldDB" id="A0A975IE07"/>
<sequence length="76" mass="9023">MVRTKVFTSGNSQAVRIPKEFHIDHSELFIKKIGTTIILYPRNKPWENLQKSFSEFTDDFMSEGRNQPKFQAREEF</sequence>
<dbReference type="EMBL" id="CP054142">
    <property type="protein sequence ID" value="QTQ13378.1"/>
    <property type="molecule type" value="Genomic_DNA"/>
</dbReference>
<proteinExistence type="inferred from homology"/>
<name>A0A975IE07_9SPIR</name>
<reference evidence="3 4" key="1">
    <citation type="journal article" date="2021" name="Microbiol. Resour. Announc.">
        <title>Complete Genome Sequences of Three Human Oral Treponema parvum Isolates.</title>
        <authorList>
            <person name="Zeng H."/>
            <person name="Watt R.M."/>
        </authorList>
    </citation>
    <scope>NUCLEOTIDE SEQUENCE [LARGE SCALE GENOMIC DNA]</scope>
    <source>
        <strain evidence="3 4">ATCC 700770</strain>
    </source>
</reference>
<dbReference type="PANTHER" id="PTHR37550">
    <property type="entry name" value="ANTITOXIN VAPB1"/>
    <property type="match status" value="1"/>
</dbReference>
<protein>
    <submittedName>
        <fullName evidence="3">Antitoxin</fullName>
    </submittedName>
</protein>
<dbReference type="RefSeq" id="WP_210120074.1">
    <property type="nucleotide sequence ID" value="NZ_CP054142.1"/>
</dbReference>
<feature type="domain" description="SpoVT-AbrB" evidence="2">
    <location>
        <begin position="6"/>
        <end position="46"/>
    </location>
</feature>
<dbReference type="InterPro" id="IPR007159">
    <property type="entry name" value="SpoVT-AbrB_dom"/>
</dbReference>
<dbReference type="InterPro" id="IPR051734">
    <property type="entry name" value="VapB_TA_antitoxins"/>
</dbReference>
<comment type="similarity">
    <text evidence="1">Belongs to the VapB family.</text>
</comment>
<dbReference type="NCBIfam" id="NF040493">
    <property type="entry name" value="TA_anti_VapB"/>
    <property type="match status" value="1"/>
</dbReference>
<evidence type="ECO:0000259" key="2">
    <source>
        <dbReference type="Pfam" id="PF04014"/>
    </source>
</evidence>
<evidence type="ECO:0000256" key="1">
    <source>
        <dbReference type="ARBA" id="ARBA00007924"/>
    </source>
</evidence>
<dbReference type="PANTHER" id="PTHR37550:SF3">
    <property type="entry name" value="ANTITOXIN VAPB1"/>
    <property type="match status" value="1"/>
</dbReference>
<evidence type="ECO:0000313" key="4">
    <source>
        <dbReference type="Proteomes" id="UP000671908"/>
    </source>
</evidence>